<sequence length="316" mass="36533">MANRCQYGDYRFNNKYGVNLGDYYWSQLVRNLEEERKKRKGVIPYGFQLDHYPEETWCNKWQEIFDLASEGLDSDSMKCFQGHRLGIQGAVISDFNTFRSAHASHIASLSRMEKGWVEGWVVGETMKGQPVEWAHAIEKYNEAFNEMKPKIDANIDSVEDASAKAALKIAFGQIKLYHIHWCEQTTWYYKSYLQPVWAILHIAKKTFLKRVILGYSYIFSKVFFIGAIGALIGLPNRAKLFKVPFSEAKGIHISFIIMMVPLCVYILLLLLSWKFFQGASKEEKLYLAGQLAELVDENWNYRVFSSIPATHKFSSL</sequence>
<gene>
    <name evidence="2" type="ORF">PUMCH_002647</name>
</gene>
<organism evidence="2 3">
    <name type="scientific">Australozyma saopauloensis</name>
    <dbReference type="NCBI Taxonomy" id="291208"/>
    <lineage>
        <taxon>Eukaryota</taxon>
        <taxon>Fungi</taxon>
        <taxon>Dikarya</taxon>
        <taxon>Ascomycota</taxon>
        <taxon>Saccharomycotina</taxon>
        <taxon>Pichiomycetes</taxon>
        <taxon>Metschnikowiaceae</taxon>
        <taxon>Australozyma</taxon>
    </lineage>
</organism>
<evidence type="ECO:0008006" key="4">
    <source>
        <dbReference type="Google" id="ProtNLM"/>
    </source>
</evidence>
<protein>
    <recommendedName>
        <fullName evidence="4">Glycosyltransferase 2-like domain-containing protein</fullName>
    </recommendedName>
</protein>
<feature type="transmembrane region" description="Helical" evidence="1">
    <location>
        <begin position="253"/>
        <end position="276"/>
    </location>
</feature>
<keyword evidence="1" id="KW-1133">Transmembrane helix</keyword>
<reference evidence="2 3" key="1">
    <citation type="submission" date="2023-10" db="EMBL/GenBank/DDBJ databases">
        <title>Draft Genome Sequence of Candida saopaulonensis from a very Premature Infant with Sepsis.</title>
        <authorList>
            <person name="Ning Y."/>
            <person name="Dai R."/>
            <person name="Xiao M."/>
            <person name="Xu Y."/>
            <person name="Yan Q."/>
            <person name="Zhang L."/>
        </authorList>
    </citation>
    <scope>NUCLEOTIDE SEQUENCE [LARGE SCALE GENOMIC DNA]</scope>
    <source>
        <strain evidence="2 3">19XY460</strain>
    </source>
</reference>
<dbReference type="EMBL" id="CP138896">
    <property type="protein sequence ID" value="WPK25336.1"/>
    <property type="molecule type" value="Genomic_DNA"/>
</dbReference>
<evidence type="ECO:0000256" key="1">
    <source>
        <dbReference type="SAM" id="Phobius"/>
    </source>
</evidence>
<dbReference type="RefSeq" id="XP_062877718.1">
    <property type="nucleotide sequence ID" value="XM_063021648.1"/>
</dbReference>
<keyword evidence="1" id="KW-0812">Transmembrane</keyword>
<feature type="transmembrane region" description="Helical" evidence="1">
    <location>
        <begin position="212"/>
        <end position="233"/>
    </location>
</feature>
<dbReference type="GeneID" id="88173711"/>
<evidence type="ECO:0000313" key="2">
    <source>
        <dbReference type="EMBL" id="WPK25336.1"/>
    </source>
</evidence>
<dbReference type="KEGG" id="asau:88173711"/>
<dbReference type="Proteomes" id="UP001338582">
    <property type="component" value="Chromosome 3"/>
</dbReference>
<name>A0AAX4HAB7_9ASCO</name>
<accession>A0AAX4HAB7</accession>
<keyword evidence="1" id="KW-0472">Membrane</keyword>
<dbReference type="AlphaFoldDB" id="A0AAX4HAB7"/>
<keyword evidence="3" id="KW-1185">Reference proteome</keyword>
<proteinExistence type="predicted"/>
<evidence type="ECO:0000313" key="3">
    <source>
        <dbReference type="Proteomes" id="UP001338582"/>
    </source>
</evidence>